<proteinExistence type="inferred from homology"/>
<keyword evidence="12" id="KW-0496">Mitochondrion</keyword>
<evidence type="ECO:0000256" key="5">
    <source>
        <dbReference type="ARBA" id="ARBA00022967"/>
    </source>
</evidence>
<keyword evidence="5" id="KW-1278">Translocase</keyword>
<keyword evidence="8 11" id="KW-0472">Membrane</keyword>
<reference evidence="12" key="1">
    <citation type="journal article" date="2022" name="Genes (Basel)">
        <title>Novel Gene Rearrangements in the Mitochondrial Genomes of Cynipoid Wasps (Hymenoptera: Cynipoidea).</title>
        <authorList>
            <person name="Shu X."/>
            <person name="Li Z."/>
            <person name="Yuan R."/>
            <person name="Tang P."/>
            <person name="Chen X."/>
        </authorList>
    </citation>
    <scope>NUCLEOTIDE SEQUENCE</scope>
</reference>
<feature type="transmembrane region" description="Helical" evidence="11">
    <location>
        <begin position="6"/>
        <end position="25"/>
    </location>
</feature>
<evidence type="ECO:0000256" key="1">
    <source>
        <dbReference type="ARBA" id="ARBA00004141"/>
    </source>
</evidence>
<keyword evidence="4 11" id="KW-0812">Transmembrane</keyword>
<organism evidence="12">
    <name type="scientific">Figites sp. ZJUH 20220009</name>
    <dbReference type="NCBI Taxonomy" id="2995276"/>
    <lineage>
        <taxon>Eukaryota</taxon>
        <taxon>Metazoa</taxon>
        <taxon>Ecdysozoa</taxon>
        <taxon>Arthropoda</taxon>
        <taxon>Hexapoda</taxon>
        <taxon>Insecta</taxon>
        <taxon>Pterygota</taxon>
        <taxon>Neoptera</taxon>
        <taxon>Endopterygota</taxon>
        <taxon>Hymenoptera</taxon>
        <taxon>Apocrita</taxon>
        <taxon>Proctotrupomorpha</taxon>
        <taxon>Cynipoidea</taxon>
        <taxon>Figitidae</taxon>
        <taxon>Figitinae</taxon>
    </lineage>
</organism>
<evidence type="ECO:0000256" key="11">
    <source>
        <dbReference type="SAM" id="Phobius"/>
    </source>
</evidence>
<evidence type="ECO:0000256" key="8">
    <source>
        <dbReference type="ARBA" id="ARBA00023136"/>
    </source>
</evidence>
<dbReference type="GO" id="GO:0008137">
    <property type="term" value="F:NADH dehydrogenase (ubiquinone) activity"/>
    <property type="evidence" value="ECO:0007669"/>
    <property type="project" value="UniProtKB-EC"/>
</dbReference>
<sequence>MMNFMIYTYIMSCLLLTILYTHLLMTLMTMEIMMMNLMMMMFSMLLLLNMEYFILFYLLIIVCEGVLGLTLMILMIKHKGNDKLKSISLKMW</sequence>
<name>A0A9E8K016_9HYME</name>
<evidence type="ECO:0000256" key="4">
    <source>
        <dbReference type="ARBA" id="ARBA00022692"/>
    </source>
</evidence>
<evidence type="ECO:0000256" key="7">
    <source>
        <dbReference type="ARBA" id="ARBA00023027"/>
    </source>
</evidence>
<feature type="transmembrane region" description="Helical" evidence="11">
    <location>
        <begin position="54"/>
        <end position="76"/>
    </location>
</feature>
<evidence type="ECO:0000313" key="12">
    <source>
        <dbReference type="EMBL" id="UZT67520.1"/>
    </source>
</evidence>
<accession>A0A9E8K016</accession>
<dbReference type="EMBL" id="OM677828">
    <property type="protein sequence ID" value="UZT67520.1"/>
    <property type="molecule type" value="Genomic_DNA"/>
</dbReference>
<evidence type="ECO:0000256" key="3">
    <source>
        <dbReference type="ARBA" id="ARBA00016612"/>
    </source>
</evidence>
<gene>
    <name evidence="12" type="primary">nad4l</name>
</gene>
<keyword evidence="6 11" id="KW-1133">Transmembrane helix</keyword>
<dbReference type="Gene3D" id="1.10.287.3510">
    <property type="match status" value="1"/>
</dbReference>
<geneLocation type="mitochondrion" evidence="12"/>
<reference evidence="12" key="2">
    <citation type="submission" date="2022-02" db="EMBL/GenBank/DDBJ databases">
        <authorList>
            <person name="Shu X.H."/>
            <person name="Li Z.K."/>
            <person name="Tang P."/>
            <person name="Chen X.X."/>
        </authorList>
    </citation>
    <scope>NUCLEOTIDE SEQUENCE</scope>
</reference>
<comment type="similarity">
    <text evidence="2">Belongs to the complex I subunit 4L family.</text>
</comment>
<keyword evidence="7" id="KW-0520">NAD</keyword>
<dbReference type="Pfam" id="PF00420">
    <property type="entry name" value="Oxidored_q2"/>
    <property type="match status" value="1"/>
</dbReference>
<protein>
    <recommendedName>
        <fullName evidence="3">NADH-ubiquinone oxidoreductase chain 4L</fullName>
    </recommendedName>
    <alternativeName>
        <fullName evidence="9">NADH dehydrogenase subunit 4L</fullName>
    </alternativeName>
</protein>
<evidence type="ECO:0000256" key="10">
    <source>
        <dbReference type="ARBA" id="ARBA00049551"/>
    </source>
</evidence>
<dbReference type="InterPro" id="IPR039428">
    <property type="entry name" value="NUOK/Mnh_C1-like"/>
</dbReference>
<comment type="subcellular location">
    <subcellularLocation>
        <location evidence="1">Membrane</location>
        <topology evidence="1">Multi-pass membrane protein</topology>
    </subcellularLocation>
</comment>
<comment type="catalytic activity">
    <reaction evidence="10">
        <text>a ubiquinone + NADH + 5 H(+)(in) = a ubiquinol + NAD(+) + 4 H(+)(out)</text>
        <dbReference type="Rhea" id="RHEA:29091"/>
        <dbReference type="Rhea" id="RHEA-COMP:9565"/>
        <dbReference type="Rhea" id="RHEA-COMP:9566"/>
        <dbReference type="ChEBI" id="CHEBI:15378"/>
        <dbReference type="ChEBI" id="CHEBI:16389"/>
        <dbReference type="ChEBI" id="CHEBI:17976"/>
        <dbReference type="ChEBI" id="CHEBI:57540"/>
        <dbReference type="ChEBI" id="CHEBI:57945"/>
        <dbReference type="EC" id="7.1.1.2"/>
    </reaction>
</comment>
<evidence type="ECO:0000256" key="6">
    <source>
        <dbReference type="ARBA" id="ARBA00022989"/>
    </source>
</evidence>
<dbReference type="GO" id="GO:0016020">
    <property type="term" value="C:membrane"/>
    <property type="evidence" value="ECO:0007669"/>
    <property type="project" value="UniProtKB-SubCell"/>
</dbReference>
<evidence type="ECO:0000256" key="2">
    <source>
        <dbReference type="ARBA" id="ARBA00010519"/>
    </source>
</evidence>
<dbReference type="AlphaFoldDB" id="A0A9E8K016"/>
<evidence type="ECO:0000256" key="9">
    <source>
        <dbReference type="ARBA" id="ARBA00031586"/>
    </source>
</evidence>